<evidence type="ECO:0000313" key="3">
    <source>
        <dbReference type="Proteomes" id="UP000694906"/>
    </source>
</evidence>
<keyword evidence="3" id="KW-1185">Reference proteome</keyword>
<reference evidence="4 5" key="1">
    <citation type="submission" date="2025-04" db="UniProtKB">
        <authorList>
            <consortium name="RefSeq"/>
        </authorList>
    </citation>
    <scope>IDENTIFICATION</scope>
</reference>
<accession>A0AAX6PX29</accession>
<evidence type="ECO:0000256" key="1">
    <source>
        <dbReference type="SAM" id="MobiDB-lite"/>
    </source>
</evidence>
<dbReference type="GO" id="GO:0007342">
    <property type="term" value="P:fusion of sperm to egg plasma membrane involved in single fertilization"/>
    <property type="evidence" value="ECO:0007669"/>
    <property type="project" value="InterPro"/>
</dbReference>
<dbReference type="PANTHER" id="PTHR37348:SF1">
    <property type="entry name" value="SPERM-EGG FUSION PROTEIN LLCFC1"/>
    <property type="match status" value="1"/>
</dbReference>
<organism evidence="3 4">
    <name type="scientific">Heterocephalus glaber</name>
    <name type="common">Naked mole rat</name>
    <dbReference type="NCBI Taxonomy" id="10181"/>
    <lineage>
        <taxon>Eukaryota</taxon>
        <taxon>Metazoa</taxon>
        <taxon>Chordata</taxon>
        <taxon>Craniata</taxon>
        <taxon>Vertebrata</taxon>
        <taxon>Euteleostomi</taxon>
        <taxon>Mammalia</taxon>
        <taxon>Eutheria</taxon>
        <taxon>Euarchontoglires</taxon>
        <taxon>Glires</taxon>
        <taxon>Rodentia</taxon>
        <taxon>Hystricomorpha</taxon>
        <taxon>Bathyergidae</taxon>
        <taxon>Heterocephalus</taxon>
    </lineage>
</organism>
<proteinExistence type="predicted"/>
<sequence length="141" mass="16029">MKVRPVAVMSQSTWSQRSNGLMEKQRQKRHWAGPHRVAFLAAILLLLLLQVKGAKTQKSSTGPEEGALEEKTPPAEQGQEQYEEHFMASSEGEKWQVMDMARQEEDFTSDTAAAQDHRLFDLALCFNLASIMVFFFFFEGC</sequence>
<evidence type="ECO:0000313" key="5">
    <source>
        <dbReference type="RefSeq" id="XP_012933474.2"/>
    </source>
</evidence>
<evidence type="ECO:0000256" key="2">
    <source>
        <dbReference type="SAM" id="Phobius"/>
    </source>
</evidence>
<feature type="transmembrane region" description="Helical" evidence="2">
    <location>
        <begin position="119"/>
        <end position="138"/>
    </location>
</feature>
<keyword evidence="2" id="KW-0472">Membrane</keyword>
<dbReference type="PANTHER" id="PTHR37348">
    <property type="entry name" value="LLLL AND CFNLAS MOTIF-CONTAINING PROTEIN 1"/>
    <property type="match status" value="1"/>
</dbReference>
<dbReference type="RefSeq" id="XP_012933474.2">
    <property type="nucleotide sequence ID" value="XM_013078020.2"/>
</dbReference>
<feature type="region of interest" description="Disordered" evidence="1">
    <location>
        <begin position="57"/>
        <end position="85"/>
    </location>
</feature>
<protein>
    <submittedName>
        <fullName evidence="4">Uncharacterized protein C7orf34 homolog isoform X1</fullName>
    </submittedName>
    <submittedName>
        <fullName evidence="5">Uncharacterized protein C7orf34 homolog isoform X2</fullName>
    </submittedName>
</protein>
<dbReference type="AlphaFoldDB" id="A0AAX6PX29"/>
<name>A0AAX6PX29_HETGA</name>
<gene>
    <name evidence="4" type="primary">LOC101708146</name>
    <name evidence="5" type="synonym">LOC101718860</name>
</gene>
<dbReference type="Pfam" id="PF15838">
    <property type="entry name" value="LLCFC1"/>
    <property type="match status" value="1"/>
</dbReference>
<dbReference type="InterPro" id="IPR031684">
    <property type="entry name" value="LLCFC1"/>
</dbReference>
<keyword evidence="2" id="KW-0812">Transmembrane</keyword>
<dbReference type="RefSeq" id="XP_004860609.3">
    <property type="nucleotide sequence ID" value="XM_004860552.3"/>
</dbReference>
<keyword evidence="2" id="KW-1133">Transmembrane helix</keyword>
<evidence type="ECO:0000313" key="4">
    <source>
        <dbReference type="RefSeq" id="XP_004860609.3"/>
    </source>
</evidence>
<dbReference type="KEGG" id="hgl:101708146"/>
<dbReference type="Proteomes" id="UP000694906">
    <property type="component" value="Unplaced"/>
</dbReference>
<dbReference type="GeneID" id="101708146"/>